<comment type="caution">
    <text evidence="2">The sequence shown here is derived from an EMBL/GenBank/DDBJ whole genome shotgun (WGS) entry which is preliminary data.</text>
</comment>
<gene>
    <name evidence="2" type="ORF">QFZ56_004090</name>
</gene>
<proteinExistence type="predicted"/>
<evidence type="ECO:0000256" key="1">
    <source>
        <dbReference type="SAM" id="MobiDB-lite"/>
    </source>
</evidence>
<feature type="compositionally biased region" description="Polar residues" evidence="1">
    <location>
        <begin position="34"/>
        <end position="49"/>
    </location>
</feature>
<keyword evidence="3" id="KW-1185">Reference proteome</keyword>
<evidence type="ECO:0008006" key="4">
    <source>
        <dbReference type="Google" id="ProtNLM"/>
    </source>
</evidence>
<dbReference type="EMBL" id="JAUSYA010000001">
    <property type="protein sequence ID" value="MDQ0685127.1"/>
    <property type="molecule type" value="Genomic_DNA"/>
</dbReference>
<feature type="compositionally biased region" description="Gly residues" evidence="1">
    <location>
        <begin position="62"/>
        <end position="71"/>
    </location>
</feature>
<dbReference type="Proteomes" id="UP001243364">
    <property type="component" value="Unassembled WGS sequence"/>
</dbReference>
<evidence type="ECO:0000313" key="2">
    <source>
        <dbReference type="EMBL" id="MDQ0685127.1"/>
    </source>
</evidence>
<name>A0ABU0Q386_STRAH</name>
<sequence>MKPGNAVRRTSAALAVGAMSPGIVTVTGGAAPRPTTSCPATPTAVTSARTPADTHSLRRRPWGGGRNGDGRAGNVTARESNICFREMRNGRSARGTFLGPRTARSY</sequence>
<protein>
    <recommendedName>
        <fullName evidence="4">Secreted protein</fullName>
    </recommendedName>
</protein>
<evidence type="ECO:0000313" key="3">
    <source>
        <dbReference type="Proteomes" id="UP001243364"/>
    </source>
</evidence>
<reference evidence="2 3" key="1">
    <citation type="submission" date="2023-07" db="EMBL/GenBank/DDBJ databases">
        <title>Comparative genomics of wheat-associated soil bacteria to identify genetic determinants of phenazine resistance.</title>
        <authorList>
            <person name="Mouncey N."/>
        </authorList>
    </citation>
    <scope>NUCLEOTIDE SEQUENCE [LARGE SCALE GENOMIC DNA]</scope>
    <source>
        <strain evidence="2 3">W4I19-2</strain>
    </source>
</reference>
<accession>A0ABU0Q386</accession>
<feature type="region of interest" description="Disordered" evidence="1">
    <location>
        <begin position="27"/>
        <end position="74"/>
    </location>
</feature>
<organism evidence="2 3">
    <name type="scientific">Streptomyces achromogenes</name>
    <dbReference type="NCBI Taxonomy" id="67255"/>
    <lineage>
        <taxon>Bacteria</taxon>
        <taxon>Bacillati</taxon>
        <taxon>Actinomycetota</taxon>
        <taxon>Actinomycetes</taxon>
        <taxon>Kitasatosporales</taxon>
        <taxon>Streptomycetaceae</taxon>
        <taxon>Streptomyces</taxon>
    </lineage>
</organism>